<proteinExistence type="predicted"/>
<reference evidence="2" key="1">
    <citation type="submission" date="2018-07" db="EMBL/GenBank/DDBJ databases">
        <authorList>
            <person name="Peiro R."/>
            <person name="Begona"/>
            <person name="Cbmso G."/>
            <person name="Lopez M."/>
            <person name="Gonzalez S."/>
        </authorList>
    </citation>
    <scope>NUCLEOTIDE SEQUENCE [LARGE SCALE GENOMIC DNA]</scope>
</reference>
<keyword evidence="2" id="KW-1185">Reference proteome</keyword>
<accession>A0A376AEK4</accession>
<dbReference type="EMBL" id="UEYP01000029">
    <property type="protein sequence ID" value="SSC66252.1"/>
    <property type="molecule type" value="Genomic_DNA"/>
</dbReference>
<name>A0A376AEK4_9HYPH</name>
<evidence type="ECO:0000313" key="1">
    <source>
        <dbReference type="EMBL" id="SSC66252.1"/>
    </source>
</evidence>
<dbReference type="AlphaFoldDB" id="A0A376AEK4"/>
<gene>
    <name evidence="1" type="ORF">RHIZ70_1960</name>
</gene>
<dbReference type="Proteomes" id="UP000254764">
    <property type="component" value="Unassembled WGS sequence"/>
</dbReference>
<dbReference type="RefSeq" id="WP_181904105.1">
    <property type="nucleotide sequence ID" value="NZ_UEYP01000029.1"/>
</dbReference>
<evidence type="ECO:0000313" key="2">
    <source>
        <dbReference type="Proteomes" id="UP000254764"/>
    </source>
</evidence>
<sequence length="49" mass="5247">MAQMPAVLDERGDRRASVALMPDEGGFDGVDGDGFKWSVVSGQRSAFMV</sequence>
<organism evidence="1 2">
    <name type="scientific">Ciceribacter selenitireducens ATCC BAA-1503</name>
    <dbReference type="NCBI Taxonomy" id="1336235"/>
    <lineage>
        <taxon>Bacteria</taxon>
        <taxon>Pseudomonadati</taxon>
        <taxon>Pseudomonadota</taxon>
        <taxon>Alphaproteobacteria</taxon>
        <taxon>Hyphomicrobiales</taxon>
        <taxon>Rhizobiaceae</taxon>
        <taxon>Ciceribacter</taxon>
    </lineage>
</organism>
<protein>
    <submittedName>
        <fullName evidence="1">Uncharacterized protein</fullName>
    </submittedName>
</protein>